<feature type="region of interest" description="Disordered" evidence="1">
    <location>
        <begin position="154"/>
        <end position="178"/>
    </location>
</feature>
<keyword evidence="3" id="KW-1185">Reference proteome</keyword>
<reference evidence="3" key="1">
    <citation type="submission" date="2021-01" db="EMBL/GenBank/DDBJ databases">
        <title>Genome public.</title>
        <authorList>
            <person name="Liu C."/>
            <person name="Sun Q."/>
        </authorList>
    </citation>
    <scope>NUCLEOTIDE SEQUENCE [LARGE SCALE GENOMIC DNA]</scope>
    <source>
        <strain evidence="3">YIM B02556</strain>
    </source>
</reference>
<proteinExistence type="predicted"/>
<dbReference type="SUPFAM" id="SSF46689">
    <property type="entry name" value="Homeodomain-like"/>
    <property type="match status" value="1"/>
</dbReference>
<evidence type="ECO:0000256" key="1">
    <source>
        <dbReference type="SAM" id="MobiDB-lite"/>
    </source>
</evidence>
<feature type="compositionally biased region" description="Low complexity" evidence="1">
    <location>
        <begin position="154"/>
        <end position="164"/>
    </location>
</feature>
<organism evidence="2 3">
    <name type="scientific">Azospirillum endophyticum</name>
    <dbReference type="NCBI Taxonomy" id="2800326"/>
    <lineage>
        <taxon>Bacteria</taxon>
        <taxon>Pseudomonadati</taxon>
        <taxon>Pseudomonadota</taxon>
        <taxon>Alphaproteobacteria</taxon>
        <taxon>Rhodospirillales</taxon>
        <taxon>Azospirillaceae</taxon>
        <taxon>Azospirillum</taxon>
    </lineage>
</organism>
<dbReference type="RefSeq" id="WP_200190434.1">
    <property type="nucleotide sequence ID" value="NZ_JAENHM010000007.1"/>
</dbReference>
<protein>
    <recommendedName>
        <fullName evidence="4">Homeodomain-like domain-containing protein</fullName>
    </recommendedName>
</protein>
<dbReference type="InterPro" id="IPR009057">
    <property type="entry name" value="Homeodomain-like_sf"/>
</dbReference>
<comment type="caution">
    <text evidence="2">The sequence shown here is derived from an EMBL/GenBank/DDBJ whole genome shotgun (WGS) entry which is preliminary data.</text>
</comment>
<evidence type="ECO:0000313" key="2">
    <source>
        <dbReference type="EMBL" id="MBK1836230.1"/>
    </source>
</evidence>
<evidence type="ECO:0008006" key="4">
    <source>
        <dbReference type="Google" id="ProtNLM"/>
    </source>
</evidence>
<dbReference type="Gene3D" id="1.10.10.60">
    <property type="entry name" value="Homeodomain-like"/>
    <property type="match status" value="1"/>
</dbReference>
<dbReference type="EMBL" id="JAENHM010000007">
    <property type="protein sequence ID" value="MBK1836230.1"/>
    <property type="molecule type" value="Genomic_DNA"/>
</dbReference>
<gene>
    <name evidence="2" type="ORF">JHL17_02285</name>
</gene>
<evidence type="ECO:0000313" key="3">
    <source>
        <dbReference type="Proteomes" id="UP000652760"/>
    </source>
</evidence>
<name>A0ABS1EYK5_9PROT</name>
<accession>A0ABS1EYK5</accession>
<dbReference type="Proteomes" id="UP000652760">
    <property type="component" value="Unassembled WGS sequence"/>
</dbReference>
<sequence>MPADCLNPADHAAAINAAAFPCWAEEPPVPPEGSLVPGSRFHEEQWIMAAGMLARGASFQQVARAMGCSRTTLWRAYYGAQAFRVRVWWERQALNRESDLRLGSLRAQVTEQIERLVSAGDPSIVRWLAERLGLLKDLDGKDASAAPSAAAPSTAFAASVQQSPPAAPPPAPRTGGDAIPAAESAFAFDDDSVPGALRERMPPDPKAVAAILARPEADGPKGVYPWTLNPDEAFPNLGSALERRGGQGAFTRRR</sequence>